<gene>
    <name evidence="1" type="ORF">CCAM_LOCUS8876</name>
</gene>
<keyword evidence="2" id="KW-1185">Reference proteome</keyword>
<organism evidence="1 2">
    <name type="scientific">Cuscuta campestris</name>
    <dbReference type="NCBI Taxonomy" id="132261"/>
    <lineage>
        <taxon>Eukaryota</taxon>
        <taxon>Viridiplantae</taxon>
        <taxon>Streptophyta</taxon>
        <taxon>Embryophyta</taxon>
        <taxon>Tracheophyta</taxon>
        <taxon>Spermatophyta</taxon>
        <taxon>Magnoliopsida</taxon>
        <taxon>eudicotyledons</taxon>
        <taxon>Gunneridae</taxon>
        <taxon>Pentapetalae</taxon>
        <taxon>asterids</taxon>
        <taxon>lamiids</taxon>
        <taxon>Solanales</taxon>
        <taxon>Convolvulaceae</taxon>
        <taxon>Cuscuteae</taxon>
        <taxon>Cuscuta</taxon>
        <taxon>Cuscuta subgen. Grammica</taxon>
        <taxon>Cuscuta sect. Cleistogrammica</taxon>
    </lineage>
</organism>
<dbReference type="AlphaFoldDB" id="A0A484KP51"/>
<name>A0A484KP51_9ASTE</name>
<sequence length="83" mass="9704">MQLGANFLTRFSWVEVENFSKSRISAVERWPWEAFCIKPCEKISEGLRTKDSVNARKTQFYFLLAFFPKQAQCLDYSRTALTA</sequence>
<accession>A0A484KP51</accession>
<dbReference type="Proteomes" id="UP000595140">
    <property type="component" value="Unassembled WGS sequence"/>
</dbReference>
<proteinExistence type="predicted"/>
<protein>
    <submittedName>
        <fullName evidence="1">Uncharacterized protein</fullName>
    </submittedName>
</protein>
<evidence type="ECO:0000313" key="2">
    <source>
        <dbReference type="Proteomes" id="UP000595140"/>
    </source>
</evidence>
<dbReference type="EMBL" id="OOIL02000561">
    <property type="protein sequence ID" value="VFQ67100.1"/>
    <property type="molecule type" value="Genomic_DNA"/>
</dbReference>
<evidence type="ECO:0000313" key="1">
    <source>
        <dbReference type="EMBL" id="VFQ67100.1"/>
    </source>
</evidence>
<reference evidence="1 2" key="1">
    <citation type="submission" date="2018-04" db="EMBL/GenBank/DDBJ databases">
        <authorList>
            <person name="Vogel A."/>
        </authorList>
    </citation>
    <scope>NUCLEOTIDE SEQUENCE [LARGE SCALE GENOMIC DNA]</scope>
</reference>